<dbReference type="VEuPathDB" id="FungiDB:BCV72DRAFT_180241"/>
<feature type="non-terminal residue" evidence="1">
    <location>
        <position position="66"/>
    </location>
</feature>
<dbReference type="AlphaFoldDB" id="A0A1X0R3E1"/>
<name>A0A1X0R3E1_RHIZD</name>
<organism evidence="1">
    <name type="scientific">Rhizopus microsporus var. microsporus</name>
    <dbReference type="NCBI Taxonomy" id="86635"/>
    <lineage>
        <taxon>Eukaryota</taxon>
        <taxon>Fungi</taxon>
        <taxon>Fungi incertae sedis</taxon>
        <taxon>Mucoromycota</taxon>
        <taxon>Mucoromycotina</taxon>
        <taxon>Mucoromycetes</taxon>
        <taxon>Mucorales</taxon>
        <taxon>Mucorineae</taxon>
        <taxon>Rhizopodaceae</taxon>
        <taxon>Rhizopus</taxon>
    </lineage>
</organism>
<feature type="non-terminal residue" evidence="1">
    <location>
        <position position="1"/>
    </location>
</feature>
<proteinExistence type="predicted"/>
<accession>A0A1X0R3E1</accession>
<gene>
    <name evidence="1" type="ORF">BCV72DRAFT_180241</name>
</gene>
<reference evidence="1" key="1">
    <citation type="journal article" date="2016" name="Proc. Natl. Acad. Sci. U.S.A.">
        <title>Lipid metabolic changes in an early divergent fungus govern the establishment of a mutualistic symbiosis with endobacteria.</title>
        <authorList>
            <person name="Lastovetsky O.A."/>
            <person name="Gaspar M.L."/>
            <person name="Mondo S.J."/>
            <person name="LaButti K.M."/>
            <person name="Sandor L."/>
            <person name="Grigoriev I.V."/>
            <person name="Henry S.A."/>
            <person name="Pawlowska T.E."/>
        </authorList>
    </citation>
    <scope>NUCLEOTIDE SEQUENCE [LARGE SCALE GENOMIC DNA]</scope>
    <source>
        <strain evidence="1">ATCC 52814</strain>
    </source>
</reference>
<protein>
    <submittedName>
        <fullName evidence="1">Uncharacterized protein</fullName>
    </submittedName>
</protein>
<sequence length="66" mass="7509">VDSYRECFKMTKNIYLTNSLPPPNSRYLSVWSAAIDNGDEQKLVVGTKMFNALIISSLRLDTRTQP</sequence>
<dbReference type="Proteomes" id="UP000242414">
    <property type="component" value="Unassembled WGS sequence"/>
</dbReference>
<evidence type="ECO:0000313" key="1">
    <source>
        <dbReference type="EMBL" id="ORE06543.1"/>
    </source>
</evidence>
<dbReference type="EMBL" id="KV921921">
    <property type="protein sequence ID" value="ORE06543.1"/>
    <property type="molecule type" value="Genomic_DNA"/>
</dbReference>